<dbReference type="InterPro" id="IPR058548">
    <property type="entry name" value="MlaB-like_STAS"/>
</dbReference>
<evidence type="ECO:0000313" key="2">
    <source>
        <dbReference type="EMBL" id="MCO1656264.1"/>
    </source>
</evidence>
<dbReference type="CDD" id="cd07043">
    <property type="entry name" value="STAS_anti-anti-sigma_factors"/>
    <property type="match status" value="1"/>
</dbReference>
<dbReference type="SUPFAM" id="SSF52091">
    <property type="entry name" value="SpoIIaa-like"/>
    <property type="match status" value="1"/>
</dbReference>
<protein>
    <submittedName>
        <fullName evidence="2">STAS domain-containing protein</fullName>
    </submittedName>
</protein>
<dbReference type="PANTHER" id="PTHR33495">
    <property type="entry name" value="ANTI-SIGMA FACTOR ANTAGONIST TM_1081-RELATED-RELATED"/>
    <property type="match status" value="1"/>
</dbReference>
<dbReference type="RefSeq" id="WP_252438829.1">
    <property type="nucleotide sequence ID" value="NZ_JAGSOV010000034.1"/>
</dbReference>
<feature type="domain" description="STAS" evidence="1">
    <location>
        <begin position="22"/>
        <end position="125"/>
    </location>
</feature>
<evidence type="ECO:0000259" key="1">
    <source>
        <dbReference type="PROSITE" id="PS50801"/>
    </source>
</evidence>
<evidence type="ECO:0000313" key="3">
    <source>
        <dbReference type="Proteomes" id="UP001165283"/>
    </source>
</evidence>
<reference evidence="2" key="1">
    <citation type="submission" date="2021-04" db="EMBL/GenBank/DDBJ databases">
        <title>Pseudonocardia sp. nov., isolated from sandy soil of mangrove forest.</title>
        <authorList>
            <person name="Zan Z."/>
            <person name="Huang R."/>
            <person name="Liu W."/>
        </authorList>
    </citation>
    <scope>NUCLEOTIDE SEQUENCE</scope>
    <source>
        <strain evidence="2">S2-4</strain>
    </source>
</reference>
<proteinExistence type="predicted"/>
<dbReference type="PANTHER" id="PTHR33495:SF2">
    <property type="entry name" value="ANTI-SIGMA FACTOR ANTAGONIST TM_1081-RELATED"/>
    <property type="match status" value="1"/>
</dbReference>
<name>A0ABT1A061_9PSEU</name>
<dbReference type="Gene3D" id="3.30.750.24">
    <property type="entry name" value="STAS domain"/>
    <property type="match status" value="1"/>
</dbReference>
<keyword evidence="3" id="KW-1185">Reference proteome</keyword>
<dbReference type="PROSITE" id="PS50801">
    <property type="entry name" value="STAS"/>
    <property type="match status" value="1"/>
</dbReference>
<dbReference type="Proteomes" id="UP001165283">
    <property type="component" value="Unassembled WGS sequence"/>
</dbReference>
<accession>A0ABT1A061</accession>
<comment type="caution">
    <text evidence="2">The sequence shown here is derived from an EMBL/GenBank/DDBJ whole genome shotgun (WGS) entry which is preliminary data.</text>
</comment>
<dbReference type="EMBL" id="JAGSOV010000034">
    <property type="protein sequence ID" value="MCO1656264.1"/>
    <property type="molecule type" value="Genomic_DNA"/>
</dbReference>
<gene>
    <name evidence="2" type="ORF">KDL28_14485</name>
</gene>
<sequence>MSDAEAPGDPSALALTTDWPSDAVCVVSLVGALDGTTAPRLADHLREQTAAGCRDLVLDVAGVRFLAAAGVTVLVNAQRNRLGIRGSLHLTGVTGNRPVEKVLALTDVLEVVDVHGDLGALLARLDG</sequence>
<dbReference type="Pfam" id="PF13466">
    <property type="entry name" value="STAS_2"/>
    <property type="match status" value="1"/>
</dbReference>
<organism evidence="2 3">
    <name type="scientific">Pseudonocardia humida</name>
    <dbReference type="NCBI Taxonomy" id="2800819"/>
    <lineage>
        <taxon>Bacteria</taxon>
        <taxon>Bacillati</taxon>
        <taxon>Actinomycetota</taxon>
        <taxon>Actinomycetes</taxon>
        <taxon>Pseudonocardiales</taxon>
        <taxon>Pseudonocardiaceae</taxon>
        <taxon>Pseudonocardia</taxon>
    </lineage>
</organism>
<dbReference type="InterPro" id="IPR036513">
    <property type="entry name" value="STAS_dom_sf"/>
</dbReference>
<dbReference type="InterPro" id="IPR002645">
    <property type="entry name" value="STAS_dom"/>
</dbReference>